<dbReference type="InterPro" id="IPR002115">
    <property type="entry name" value="Tyr_Pase_low_mol_wt_mml"/>
</dbReference>
<evidence type="ECO:0000256" key="1">
    <source>
        <dbReference type="ARBA" id="ARBA00004496"/>
    </source>
</evidence>
<evidence type="ECO:0000256" key="6">
    <source>
        <dbReference type="PIRSR" id="PIRSR617867-1"/>
    </source>
</evidence>
<dbReference type="InterPro" id="IPR017867">
    <property type="entry name" value="Tyr_phospatase_low_mol_wt"/>
</dbReference>
<evidence type="ECO:0000256" key="2">
    <source>
        <dbReference type="ARBA" id="ARBA00011063"/>
    </source>
</evidence>
<dbReference type="InterPro" id="IPR023485">
    <property type="entry name" value="Ptyr_pPase"/>
</dbReference>
<evidence type="ECO:0000259" key="8">
    <source>
        <dbReference type="SMART" id="SM00226"/>
    </source>
</evidence>
<dbReference type="GO" id="GO:0005737">
    <property type="term" value="C:cytoplasm"/>
    <property type="evidence" value="ECO:0007669"/>
    <property type="project" value="UniProtKB-SubCell"/>
</dbReference>
<feature type="active site" description="Proton donor" evidence="6">
    <location>
        <position position="122"/>
    </location>
</feature>
<reference evidence="9" key="1">
    <citation type="submission" date="2020-03" db="EMBL/GenBank/DDBJ databases">
        <title>Transcriptomic Profiling of the Digestive Tract of the Rat Flea, Xenopsylla cheopis, Following Blood Feeding and Infection with Yersinia pestis.</title>
        <authorList>
            <person name="Bland D.M."/>
            <person name="Martens C.A."/>
            <person name="Virtaneva K."/>
            <person name="Kanakabandi K."/>
            <person name="Long D."/>
            <person name="Rosenke R."/>
            <person name="Saturday G.A."/>
            <person name="Hoyt F.H."/>
            <person name="Bruno D.P."/>
            <person name="Ribeiro J.M.C."/>
            <person name="Hinnebusch J."/>
        </authorList>
    </citation>
    <scope>NUCLEOTIDE SEQUENCE</scope>
</reference>
<proteinExistence type="inferred from homology"/>
<dbReference type="PRINTS" id="PR00719">
    <property type="entry name" value="LMWPTPASE"/>
</dbReference>
<dbReference type="AlphaFoldDB" id="A0A6M2DM81"/>
<evidence type="ECO:0000313" key="9">
    <source>
        <dbReference type="EMBL" id="NOV47352.1"/>
    </source>
</evidence>
<dbReference type="SMART" id="SM00226">
    <property type="entry name" value="LMWPc"/>
    <property type="match status" value="1"/>
</dbReference>
<evidence type="ECO:0000256" key="7">
    <source>
        <dbReference type="RuleBase" id="RU368115"/>
    </source>
</evidence>
<evidence type="ECO:0000256" key="3">
    <source>
        <dbReference type="ARBA" id="ARBA00022490"/>
    </source>
</evidence>
<dbReference type="InterPro" id="IPR050438">
    <property type="entry name" value="LMW_PTPase"/>
</dbReference>
<dbReference type="Gene3D" id="3.40.50.2300">
    <property type="match status" value="1"/>
</dbReference>
<dbReference type="InterPro" id="IPR036196">
    <property type="entry name" value="Ptyr_pPase_sf"/>
</dbReference>
<comment type="similarity">
    <text evidence="2 7">Belongs to the low molecular weight phosphotyrosine protein phosphatase family.</text>
</comment>
<keyword evidence="4 7" id="KW-0378">Hydrolase</keyword>
<dbReference type="PRINTS" id="PR00720">
    <property type="entry name" value="MAMMALPTPASE"/>
</dbReference>
<dbReference type="SUPFAM" id="SSF52788">
    <property type="entry name" value="Phosphotyrosine protein phosphatases I"/>
    <property type="match status" value="1"/>
</dbReference>
<keyword evidence="3 7" id="KW-0963">Cytoplasm</keyword>
<dbReference type="CDD" id="cd16343">
    <property type="entry name" value="LMWPTP"/>
    <property type="match status" value="1"/>
</dbReference>
<organism evidence="9">
    <name type="scientific">Xenopsylla cheopis</name>
    <name type="common">Oriental rat flea</name>
    <name type="synonym">Pulex cheopis</name>
    <dbReference type="NCBI Taxonomy" id="163159"/>
    <lineage>
        <taxon>Eukaryota</taxon>
        <taxon>Metazoa</taxon>
        <taxon>Ecdysozoa</taxon>
        <taxon>Arthropoda</taxon>
        <taxon>Hexapoda</taxon>
        <taxon>Insecta</taxon>
        <taxon>Pterygota</taxon>
        <taxon>Neoptera</taxon>
        <taxon>Endopterygota</taxon>
        <taxon>Siphonaptera</taxon>
        <taxon>Pulicidae</taxon>
        <taxon>Xenopsyllinae</taxon>
        <taxon>Xenopsylla</taxon>
    </lineage>
</organism>
<accession>A0A6M2DM81</accession>
<comment type="catalytic activity">
    <reaction evidence="7">
        <text>a phosphate monoester + H2O = an alcohol + phosphate</text>
        <dbReference type="Rhea" id="RHEA:15017"/>
        <dbReference type="ChEBI" id="CHEBI:15377"/>
        <dbReference type="ChEBI" id="CHEBI:30879"/>
        <dbReference type="ChEBI" id="CHEBI:43474"/>
        <dbReference type="ChEBI" id="CHEBI:67140"/>
        <dbReference type="EC" id="3.1.3.2"/>
    </reaction>
</comment>
<dbReference type="GO" id="GO:0003993">
    <property type="term" value="F:acid phosphatase activity"/>
    <property type="evidence" value="ECO:0007669"/>
    <property type="project" value="UniProtKB-UniRule"/>
</dbReference>
<dbReference type="PANTHER" id="PTHR11717:SF29">
    <property type="entry name" value="ACID PHOSPHATASE"/>
    <property type="match status" value="1"/>
</dbReference>
<comment type="catalytic activity">
    <reaction evidence="7">
        <text>O-phospho-L-tyrosyl-[protein] + H2O = L-tyrosyl-[protein] + phosphate</text>
        <dbReference type="Rhea" id="RHEA:10684"/>
        <dbReference type="Rhea" id="RHEA-COMP:10136"/>
        <dbReference type="Rhea" id="RHEA-COMP:20101"/>
        <dbReference type="ChEBI" id="CHEBI:15377"/>
        <dbReference type="ChEBI" id="CHEBI:43474"/>
        <dbReference type="ChEBI" id="CHEBI:46858"/>
        <dbReference type="ChEBI" id="CHEBI:61978"/>
        <dbReference type="EC" id="3.1.3.48"/>
    </reaction>
</comment>
<dbReference type="GO" id="GO:0004726">
    <property type="term" value="F:non-membrane spanning protein tyrosine phosphatase activity"/>
    <property type="evidence" value="ECO:0007669"/>
    <property type="project" value="InterPro"/>
</dbReference>
<feature type="active site" description="Nucleophile" evidence="6">
    <location>
        <position position="11"/>
    </location>
</feature>
<evidence type="ECO:0000256" key="5">
    <source>
        <dbReference type="ARBA" id="ARBA00022912"/>
    </source>
</evidence>
<keyword evidence="5 7" id="KW-0904">Protein phosphatase</keyword>
<protein>
    <recommendedName>
        <fullName evidence="7">Low molecular weight phosphotyrosine protein phosphatase</fullName>
        <shortName evidence="7">LMW-PTP</shortName>
        <shortName evidence="7">LMW-PTPase</shortName>
        <ecNumber evidence="7">3.1.3.2</ecNumber>
        <ecNumber evidence="7">3.1.3.48</ecNumber>
    </recommendedName>
    <alternativeName>
        <fullName evidence="7">Low molecular weight cytosolic acid phosphatase</fullName>
    </alternativeName>
</protein>
<dbReference type="Pfam" id="PF01451">
    <property type="entry name" value="LMWPc"/>
    <property type="match status" value="1"/>
</dbReference>
<comment type="subcellular location">
    <subcellularLocation>
        <location evidence="1 7">Cytoplasm</location>
    </subcellularLocation>
</comment>
<dbReference type="PANTHER" id="PTHR11717">
    <property type="entry name" value="LOW MOLECULAR WEIGHT PROTEIN TYROSINE PHOSPHATASE"/>
    <property type="match status" value="1"/>
</dbReference>
<comment type="function">
    <text evidence="7">Acts on tyrosine phosphorylated proteins, low-MW aryl phosphates and natural and synthetic acyl phosphates.</text>
</comment>
<evidence type="ECO:0000256" key="4">
    <source>
        <dbReference type="ARBA" id="ARBA00022801"/>
    </source>
</evidence>
<feature type="domain" description="Phosphotyrosine protein phosphatase I" evidence="8">
    <location>
        <begin position="5"/>
        <end position="149"/>
    </location>
</feature>
<feature type="active site" evidence="6">
    <location>
        <position position="17"/>
    </location>
</feature>
<dbReference type="EC" id="3.1.3.48" evidence="7"/>
<name>A0A6M2DM81_XENCH</name>
<dbReference type="FunFam" id="3.40.50.2300:FF:000105">
    <property type="entry name" value="Low molecular weight phosphotyrosine protein"/>
    <property type="match status" value="1"/>
</dbReference>
<sequence length="153" mass="17455">MATKRKVLFVCLGNSCRSPIGESVFKQYADETKWTADSAALADWNVGLLPNPRAVDILKRHNLTSDHIARQVTEKDFFDFDFIFAMDRSNYNALHRLAPSNGKAKIFLLGDYHDNKGIIIRDPYFDVGDNGFELCYQQCCICCRNFLAQFDSN</sequence>
<dbReference type="EMBL" id="GIIL01003626">
    <property type="protein sequence ID" value="NOV47352.1"/>
    <property type="molecule type" value="Transcribed_RNA"/>
</dbReference>
<dbReference type="EC" id="3.1.3.2" evidence="7"/>